<dbReference type="Proteomes" id="UP000198828">
    <property type="component" value="Unassembled WGS sequence"/>
</dbReference>
<evidence type="ECO:0000313" key="1">
    <source>
        <dbReference type="EMBL" id="SDW30825.1"/>
    </source>
</evidence>
<keyword evidence="2" id="KW-1185">Reference proteome</keyword>
<accession>A0A1H2SH37</accession>
<evidence type="ECO:0000313" key="2">
    <source>
        <dbReference type="Proteomes" id="UP000198828"/>
    </source>
</evidence>
<gene>
    <name evidence="1" type="ORF">SAMN05660923_00447</name>
</gene>
<protein>
    <submittedName>
        <fullName evidence="1">Uncharacterized protein</fullName>
    </submittedName>
</protein>
<organism evidence="1 2">
    <name type="scientific">Tepidimicrobium xylanilyticum</name>
    <dbReference type="NCBI Taxonomy" id="1123352"/>
    <lineage>
        <taxon>Bacteria</taxon>
        <taxon>Bacillati</taxon>
        <taxon>Bacillota</taxon>
        <taxon>Tissierellia</taxon>
        <taxon>Tissierellales</taxon>
        <taxon>Tepidimicrobiaceae</taxon>
        <taxon>Tepidimicrobium</taxon>
    </lineage>
</organism>
<reference evidence="1 2" key="1">
    <citation type="submission" date="2016-10" db="EMBL/GenBank/DDBJ databases">
        <authorList>
            <person name="de Groot N.N."/>
        </authorList>
    </citation>
    <scope>NUCLEOTIDE SEQUENCE [LARGE SCALE GENOMIC DNA]</scope>
    <source>
        <strain evidence="1 2">DSM 23310</strain>
    </source>
</reference>
<name>A0A1H2SH37_9FIRM</name>
<sequence>MDKNLLINRINKFKTSNNNDVSISFVRKVNRKNEKYLFYTATLLDEIKEDIINTLFGGFYEYLSNFNLKEYDPLYVHENTIEYIPL</sequence>
<proteinExistence type="predicted"/>
<dbReference type="RefSeq" id="WP_093750454.1">
    <property type="nucleotide sequence ID" value="NZ_BSYN01000002.1"/>
</dbReference>
<dbReference type="EMBL" id="FNNG01000002">
    <property type="protein sequence ID" value="SDW30825.1"/>
    <property type="molecule type" value="Genomic_DNA"/>
</dbReference>
<dbReference type="AlphaFoldDB" id="A0A1H2SH37"/>